<dbReference type="NCBIfam" id="NF002148">
    <property type="entry name" value="PRK00982.1-2"/>
    <property type="match status" value="1"/>
</dbReference>
<protein>
    <recommendedName>
        <fullName evidence="3 4">Acyl carrier protein</fullName>
        <shortName evidence="3">ACP</shortName>
    </recommendedName>
</protein>
<proteinExistence type="inferred from homology"/>
<keyword evidence="3" id="KW-0963">Cytoplasm</keyword>
<evidence type="ECO:0000256" key="5">
    <source>
        <dbReference type="RuleBase" id="RU003545"/>
    </source>
</evidence>
<dbReference type="PANTHER" id="PTHR20863">
    <property type="entry name" value="ACYL CARRIER PROTEIN"/>
    <property type="match status" value="1"/>
</dbReference>
<dbReference type="PATRIC" id="fig|199198.5.peg.2790"/>
<dbReference type="PROSITE" id="PS50075">
    <property type="entry name" value="CARRIER"/>
    <property type="match status" value="1"/>
</dbReference>
<comment type="subcellular location">
    <subcellularLocation>
        <location evidence="3">Cytoplasm</location>
    </subcellularLocation>
</comment>
<evidence type="ECO:0000256" key="4">
    <source>
        <dbReference type="NCBIfam" id="TIGR00517"/>
    </source>
</evidence>
<comment type="function">
    <text evidence="3 5">Carrier of the growing fatty acid chain in fatty acid biosynthesis.</text>
</comment>
<dbReference type="InterPro" id="IPR009081">
    <property type="entry name" value="PP-bd_ACP"/>
</dbReference>
<comment type="similarity">
    <text evidence="3">Belongs to the acyl carrier protein (ACP) family.</text>
</comment>
<dbReference type="InterPro" id="IPR003231">
    <property type="entry name" value="ACP"/>
</dbReference>
<feature type="modified residue" description="O-(pantetheine 4'-phosphoryl)serine" evidence="3">
    <location>
        <position position="40"/>
    </location>
</feature>
<keyword evidence="3" id="KW-0275">Fatty acid biosynthesis</keyword>
<evidence type="ECO:0000259" key="6">
    <source>
        <dbReference type="PROSITE" id="PS50075"/>
    </source>
</evidence>
<sequence length="81" mass="9316">MMIMEDVMKRVKELVAEHLEAAVVDVKPTSDITKDFKGSSLELVELSMALQEEFNIDIPDEEIEKFKTVQNIVDYISKNKK</sequence>
<dbReference type="InterPro" id="IPR036736">
    <property type="entry name" value="ACP-like_sf"/>
</dbReference>
<evidence type="ECO:0000256" key="1">
    <source>
        <dbReference type="ARBA" id="ARBA00022450"/>
    </source>
</evidence>
<keyword evidence="1 3" id="KW-0596">Phosphopantetheine</keyword>
<dbReference type="GO" id="GO:0000035">
    <property type="term" value="F:acyl binding"/>
    <property type="evidence" value="ECO:0007669"/>
    <property type="project" value="TreeGrafter"/>
</dbReference>
<organism evidence="7 8">
    <name type="scientific">Pseudomonas syringae pv. aceris</name>
    <dbReference type="NCBI Taxonomy" id="199198"/>
    <lineage>
        <taxon>Bacteria</taxon>
        <taxon>Pseudomonadati</taxon>
        <taxon>Pseudomonadota</taxon>
        <taxon>Gammaproteobacteria</taxon>
        <taxon>Pseudomonadales</taxon>
        <taxon>Pseudomonadaceae</taxon>
        <taxon>Pseudomonas</taxon>
        <taxon>Pseudomonas syringae</taxon>
    </lineage>
</organism>
<keyword evidence="3" id="KW-0444">Lipid biosynthesis</keyword>
<reference evidence="7 8" key="1">
    <citation type="submission" date="2015-09" db="EMBL/GenBank/DDBJ databases">
        <title>Genome announcement of multiple Pseudomonas syringae strains.</title>
        <authorList>
            <person name="Thakur S."/>
            <person name="Wang P.W."/>
            <person name="Gong Y."/>
            <person name="Weir B.S."/>
            <person name="Guttman D.S."/>
        </authorList>
    </citation>
    <scope>NUCLEOTIDE SEQUENCE [LARGE SCALE GENOMIC DNA]</scope>
    <source>
        <strain evidence="7 8">ICMP2802</strain>
    </source>
</reference>
<dbReference type="EMBL" id="LJPM01000349">
    <property type="protein sequence ID" value="KPW17705.1"/>
    <property type="molecule type" value="Genomic_DNA"/>
</dbReference>
<evidence type="ECO:0000256" key="3">
    <source>
        <dbReference type="HAMAP-Rule" id="MF_01217"/>
    </source>
</evidence>
<gene>
    <name evidence="3" type="primary">acpP</name>
    <name evidence="7" type="ORF">ALO91_01978</name>
</gene>
<dbReference type="HAMAP" id="MF_01217">
    <property type="entry name" value="Acyl_carrier"/>
    <property type="match status" value="1"/>
</dbReference>
<comment type="PTM">
    <text evidence="3">4'-phosphopantetheine is transferred from CoA to a specific serine of apo-ACP by AcpS. This modification is essential for activity because fatty acids are bound in thioester linkage to the sulfhydryl of the prosthetic group.</text>
</comment>
<keyword evidence="2 3" id="KW-0597">Phosphoprotein</keyword>
<keyword evidence="3" id="KW-0276">Fatty acid metabolism</keyword>
<evidence type="ECO:0000313" key="7">
    <source>
        <dbReference type="EMBL" id="KPW17705.1"/>
    </source>
</evidence>
<feature type="domain" description="Carrier" evidence="6">
    <location>
        <begin position="5"/>
        <end position="80"/>
    </location>
</feature>
<comment type="caution">
    <text evidence="7">The sequence shown here is derived from an EMBL/GenBank/DDBJ whole genome shotgun (WGS) entry which is preliminary data.</text>
</comment>
<comment type="pathway">
    <text evidence="3 5">Lipid metabolism; fatty acid biosynthesis.</text>
</comment>
<dbReference type="AlphaFoldDB" id="A0A0P9JP47"/>
<dbReference type="PANTHER" id="PTHR20863:SF76">
    <property type="entry name" value="CARRIER DOMAIN-CONTAINING PROTEIN"/>
    <property type="match status" value="1"/>
</dbReference>
<evidence type="ECO:0000256" key="2">
    <source>
        <dbReference type="ARBA" id="ARBA00022553"/>
    </source>
</evidence>
<accession>A0A0P9JP47</accession>
<dbReference type="Pfam" id="PF00550">
    <property type="entry name" value="PP-binding"/>
    <property type="match status" value="1"/>
</dbReference>
<dbReference type="Proteomes" id="UP000050297">
    <property type="component" value="Unassembled WGS sequence"/>
</dbReference>
<dbReference type="GO" id="GO:0000036">
    <property type="term" value="F:acyl carrier activity"/>
    <property type="evidence" value="ECO:0007669"/>
    <property type="project" value="UniProtKB-UniRule"/>
</dbReference>
<dbReference type="Gene3D" id="1.10.1200.10">
    <property type="entry name" value="ACP-like"/>
    <property type="match status" value="1"/>
</dbReference>
<evidence type="ECO:0000313" key="8">
    <source>
        <dbReference type="Proteomes" id="UP000050297"/>
    </source>
</evidence>
<comment type="PTM">
    <text evidence="5">4'-phosphopantetheine is transferred from CoA to a specific serine of apo-ACP by acpS.</text>
</comment>
<name>A0A0P9JP47_PSESX</name>
<dbReference type="UniPathway" id="UPA00094"/>
<dbReference type="NCBIfam" id="TIGR00517">
    <property type="entry name" value="acyl_carrier"/>
    <property type="match status" value="1"/>
</dbReference>
<dbReference type="GO" id="GO:0005737">
    <property type="term" value="C:cytoplasm"/>
    <property type="evidence" value="ECO:0007669"/>
    <property type="project" value="UniProtKB-SubCell"/>
</dbReference>
<dbReference type="SUPFAM" id="SSF47336">
    <property type="entry name" value="ACP-like"/>
    <property type="match status" value="1"/>
</dbReference>
<keyword evidence="3" id="KW-0443">Lipid metabolism</keyword>